<evidence type="ECO:0000256" key="13">
    <source>
        <dbReference type="ARBA" id="ARBA00023211"/>
    </source>
</evidence>
<dbReference type="GO" id="GO:0030145">
    <property type="term" value="F:manganese ion binding"/>
    <property type="evidence" value="ECO:0007669"/>
    <property type="project" value="UniProtKB-UniRule"/>
</dbReference>
<keyword evidence="9 14" id="KW-0540">Nuclease</keyword>
<feature type="binding site" evidence="14 15">
    <location>
        <position position="16"/>
    </location>
    <ligand>
        <name>a divalent metal cation</name>
        <dbReference type="ChEBI" id="CHEBI:60240"/>
    </ligand>
</feature>
<keyword evidence="10 14" id="KW-0479">Metal-binding</keyword>
<evidence type="ECO:0000256" key="1">
    <source>
        <dbReference type="ARBA" id="ARBA00000077"/>
    </source>
</evidence>
<dbReference type="NCBIfam" id="NF000595">
    <property type="entry name" value="PRK00015.1-3"/>
    <property type="match status" value="1"/>
</dbReference>
<evidence type="ECO:0000256" key="4">
    <source>
        <dbReference type="ARBA" id="ARBA00004496"/>
    </source>
</evidence>
<feature type="binding site" evidence="14 15">
    <location>
        <position position="108"/>
    </location>
    <ligand>
        <name>a divalent metal cation</name>
        <dbReference type="ChEBI" id="CHEBI:60240"/>
    </ligand>
</feature>
<keyword evidence="11 14" id="KW-0255">Endonuclease</keyword>
<comment type="cofactor">
    <cofactor evidence="14 15">
        <name>Mn(2+)</name>
        <dbReference type="ChEBI" id="CHEBI:29035"/>
    </cofactor>
    <cofactor evidence="14 15">
        <name>Mg(2+)</name>
        <dbReference type="ChEBI" id="CHEBI:18420"/>
    </cofactor>
    <text evidence="14 15">Manganese or magnesium. Binds 1 divalent metal ion per monomer in the absence of substrate. May bind a second metal ion after substrate binding.</text>
</comment>
<sequence length="200" mass="22476">MLLSHYYEGLVEVGCDEAGRGCLAGSVYAAAVILPPDYENELLNDSKKLSAKKRYTLRAEIERDAVAWAVGVVTPEEIDKINILNASFLAMHRALDQLKVRPEAVIVDGNRFKPYQELPFTTIVKGDGKYLSIAAASILAKTYRDDYMQALAKEYPQYDWQSNMGYPTKKHRQAISEHGVTPYHRKSFNLLGDGQLTLDF</sequence>
<protein>
    <recommendedName>
        <fullName evidence="7 14">Ribonuclease HII</fullName>
        <shortName evidence="14">RNase HII</shortName>
        <ecNumber evidence="6 14">3.1.26.4</ecNumber>
    </recommendedName>
</protein>
<name>A0A2K9HHF0_9BACT</name>
<dbReference type="InterPro" id="IPR012337">
    <property type="entry name" value="RNaseH-like_sf"/>
</dbReference>
<comment type="similarity">
    <text evidence="5 14 16">Belongs to the RNase HII family.</text>
</comment>
<dbReference type="GeneID" id="94027981"/>
<evidence type="ECO:0000256" key="3">
    <source>
        <dbReference type="ARBA" id="ARBA00004065"/>
    </source>
</evidence>
<dbReference type="GO" id="GO:0003723">
    <property type="term" value="F:RNA binding"/>
    <property type="evidence" value="ECO:0007669"/>
    <property type="project" value="UniProtKB-UniRule"/>
</dbReference>
<dbReference type="Gene3D" id="3.30.420.10">
    <property type="entry name" value="Ribonuclease H-like superfamily/Ribonuclease H"/>
    <property type="match status" value="1"/>
</dbReference>
<dbReference type="InterPro" id="IPR001352">
    <property type="entry name" value="RNase_HII/HIII"/>
</dbReference>
<proteinExistence type="inferred from homology"/>
<dbReference type="PROSITE" id="PS51975">
    <property type="entry name" value="RNASE_H_2"/>
    <property type="match status" value="1"/>
</dbReference>
<dbReference type="PANTHER" id="PTHR10954">
    <property type="entry name" value="RIBONUCLEASE H2 SUBUNIT A"/>
    <property type="match status" value="1"/>
</dbReference>
<dbReference type="GO" id="GO:0006298">
    <property type="term" value="P:mismatch repair"/>
    <property type="evidence" value="ECO:0007669"/>
    <property type="project" value="TreeGrafter"/>
</dbReference>
<comment type="cofactor">
    <cofactor evidence="2">
        <name>Mg(2+)</name>
        <dbReference type="ChEBI" id="CHEBI:18420"/>
    </cofactor>
</comment>
<evidence type="ECO:0000256" key="9">
    <source>
        <dbReference type="ARBA" id="ARBA00022722"/>
    </source>
</evidence>
<evidence type="ECO:0000313" key="18">
    <source>
        <dbReference type="Proteomes" id="UP000198427"/>
    </source>
</evidence>
<dbReference type="GO" id="GO:0043137">
    <property type="term" value="P:DNA replication, removal of RNA primer"/>
    <property type="evidence" value="ECO:0007669"/>
    <property type="project" value="TreeGrafter"/>
</dbReference>
<dbReference type="FunFam" id="3.30.420.10:FF:000078">
    <property type="entry name" value="Ribonuclease HII"/>
    <property type="match status" value="1"/>
</dbReference>
<keyword evidence="12 14" id="KW-0378">Hydrolase</keyword>
<keyword evidence="18" id="KW-1185">Reference proteome</keyword>
<dbReference type="KEGG" id="pje:CRM71_00805"/>
<comment type="catalytic activity">
    <reaction evidence="1 14 15 16">
        <text>Endonucleolytic cleavage to 5'-phosphomonoester.</text>
        <dbReference type="EC" id="3.1.26.4"/>
    </reaction>
</comment>
<dbReference type="Proteomes" id="UP000198427">
    <property type="component" value="Unassembled WGS sequence"/>
</dbReference>
<dbReference type="GO" id="GO:0032299">
    <property type="term" value="C:ribonuclease H2 complex"/>
    <property type="evidence" value="ECO:0007669"/>
    <property type="project" value="TreeGrafter"/>
</dbReference>
<evidence type="ECO:0000256" key="5">
    <source>
        <dbReference type="ARBA" id="ARBA00007383"/>
    </source>
</evidence>
<evidence type="ECO:0000256" key="12">
    <source>
        <dbReference type="ARBA" id="ARBA00022801"/>
    </source>
</evidence>
<dbReference type="PANTHER" id="PTHR10954:SF18">
    <property type="entry name" value="RIBONUCLEASE HII"/>
    <property type="match status" value="1"/>
</dbReference>
<keyword evidence="13 14" id="KW-0464">Manganese</keyword>
<gene>
    <name evidence="14" type="primary">rnhB</name>
    <name evidence="17" type="ORF">SAMN06265364_10713</name>
</gene>
<evidence type="ECO:0000256" key="11">
    <source>
        <dbReference type="ARBA" id="ARBA00022759"/>
    </source>
</evidence>
<organism evidence="17 18">
    <name type="scientific">Prevotella jejuni</name>
    <dbReference type="NCBI Taxonomy" id="1177574"/>
    <lineage>
        <taxon>Bacteria</taxon>
        <taxon>Pseudomonadati</taxon>
        <taxon>Bacteroidota</taxon>
        <taxon>Bacteroidia</taxon>
        <taxon>Bacteroidales</taxon>
        <taxon>Prevotellaceae</taxon>
        <taxon>Prevotella</taxon>
    </lineage>
</organism>
<dbReference type="AlphaFoldDB" id="A0A2K9HHF0"/>
<dbReference type="InterPro" id="IPR036397">
    <property type="entry name" value="RNaseH_sf"/>
</dbReference>
<dbReference type="Pfam" id="PF01351">
    <property type="entry name" value="RNase_HII"/>
    <property type="match status" value="1"/>
</dbReference>
<keyword evidence="8 14" id="KW-0963">Cytoplasm</keyword>
<comment type="subcellular location">
    <subcellularLocation>
        <location evidence="4 14">Cytoplasm</location>
    </subcellularLocation>
</comment>
<dbReference type="InterPro" id="IPR022898">
    <property type="entry name" value="RNase_HII"/>
</dbReference>
<dbReference type="CDD" id="cd07182">
    <property type="entry name" value="RNase_HII_bacteria_HII_like"/>
    <property type="match status" value="1"/>
</dbReference>
<comment type="function">
    <text evidence="3 14 16">Endonuclease that specifically degrades the RNA of RNA-DNA hybrids.</text>
</comment>
<dbReference type="InterPro" id="IPR024567">
    <property type="entry name" value="RNase_HII/HIII_dom"/>
</dbReference>
<evidence type="ECO:0000256" key="2">
    <source>
        <dbReference type="ARBA" id="ARBA00001946"/>
    </source>
</evidence>
<dbReference type="GO" id="GO:0005737">
    <property type="term" value="C:cytoplasm"/>
    <property type="evidence" value="ECO:0007669"/>
    <property type="project" value="UniProtKB-SubCell"/>
</dbReference>
<evidence type="ECO:0000256" key="15">
    <source>
        <dbReference type="PROSITE-ProRule" id="PRU01319"/>
    </source>
</evidence>
<dbReference type="HAMAP" id="MF_00052_B">
    <property type="entry name" value="RNase_HII_B"/>
    <property type="match status" value="1"/>
</dbReference>
<accession>A0A2K9HHF0</accession>
<reference evidence="17 18" key="1">
    <citation type="submission" date="2017-06" db="EMBL/GenBank/DDBJ databases">
        <authorList>
            <person name="Varghese N."/>
            <person name="Submissions S."/>
        </authorList>
    </citation>
    <scope>NUCLEOTIDE SEQUENCE [LARGE SCALE GENOMIC DNA]</scope>
    <source>
        <strain evidence="17 18">DSM 26989</strain>
    </source>
</reference>
<evidence type="ECO:0000256" key="16">
    <source>
        <dbReference type="RuleBase" id="RU003515"/>
    </source>
</evidence>
<feature type="binding site" evidence="14 15">
    <location>
        <position position="17"/>
    </location>
    <ligand>
        <name>a divalent metal cation</name>
        <dbReference type="ChEBI" id="CHEBI:60240"/>
    </ligand>
</feature>
<comment type="caution">
    <text evidence="17">The sequence shown here is derived from an EMBL/GenBank/DDBJ whole genome shotgun (WGS) entry which is preliminary data.</text>
</comment>
<dbReference type="EMBL" id="FZNZ01000007">
    <property type="protein sequence ID" value="SNR72439.1"/>
    <property type="molecule type" value="Genomic_DNA"/>
</dbReference>
<evidence type="ECO:0000256" key="14">
    <source>
        <dbReference type="HAMAP-Rule" id="MF_00052"/>
    </source>
</evidence>
<evidence type="ECO:0000313" key="17">
    <source>
        <dbReference type="EMBL" id="SNR72439.1"/>
    </source>
</evidence>
<evidence type="ECO:0000256" key="6">
    <source>
        <dbReference type="ARBA" id="ARBA00012180"/>
    </source>
</evidence>
<dbReference type="GO" id="GO:0004523">
    <property type="term" value="F:RNA-DNA hybrid ribonuclease activity"/>
    <property type="evidence" value="ECO:0007669"/>
    <property type="project" value="UniProtKB-UniRule"/>
</dbReference>
<evidence type="ECO:0000256" key="10">
    <source>
        <dbReference type="ARBA" id="ARBA00022723"/>
    </source>
</evidence>
<dbReference type="OrthoDB" id="9803420at2"/>
<evidence type="ECO:0000256" key="8">
    <source>
        <dbReference type="ARBA" id="ARBA00022490"/>
    </source>
</evidence>
<dbReference type="EC" id="3.1.26.4" evidence="6 14"/>
<dbReference type="SUPFAM" id="SSF53098">
    <property type="entry name" value="Ribonuclease H-like"/>
    <property type="match status" value="1"/>
</dbReference>
<evidence type="ECO:0000256" key="7">
    <source>
        <dbReference type="ARBA" id="ARBA00019179"/>
    </source>
</evidence>
<dbReference type="RefSeq" id="WP_009010924.1">
    <property type="nucleotide sequence ID" value="NZ_CAUUKV010000141.1"/>
</dbReference>